<accession>U4LFV0</accession>
<gene>
    <name evidence="2" type="ORF">PCON_09660</name>
</gene>
<protein>
    <submittedName>
        <fullName evidence="2">Uncharacterized protein</fullName>
    </submittedName>
</protein>
<feature type="region of interest" description="Disordered" evidence="1">
    <location>
        <begin position="1"/>
        <end position="26"/>
    </location>
</feature>
<evidence type="ECO:0000313" key="2">
    <source>
        <dbReference type="EMBL" id="CCX30984.1"/>
    </source>
</evidence>
<dbReference type="AlphaFoldDB" id="U4LFV0"/>
<organism evidence="2 3">
    <name type="scientific">Pyronema omphalodes (strain CBS 100304)</name>
    <name type="common">Pyronema confluens</name>
    <dbReference type="NCBI Taxonomy" id="1076935"/>
    <lineage>
        <taxon>Eukaryota</taxon>
        <taxon>Fungi</taxon>
        <taxon>Dikarya</taxon>
        <taxon>Ascomycota</taxon>
        <taxon>Pezizomycotina</taxon>
        <taxon>Pezizomycetes</taxon>
        <taxon>Pezizales</taxon>
        <taxon>Pyronemataceae</taxon>
        <taxon>Pyronema</taxon>
    </lineage>
</organism>
<dbReference type="Proteomes" id="UP000018144">
    <property type="component" value="Unassembled WGS sequence"/>
</dbReference>
<evidence type="ECO:0000256" key="1">
    <source>
        <dbReference type="SAM" id="MobiDB-lite"/>
    </source>
</evidence>
<feature type="compositionally biased region" description="Low complexity" evidence="1">
    <location>
        <begin position="7"/>
        <end position="24"/>
    </location>
</feature>
<proteinExistence type="predicted"/>
<evidence type="ECO:0000313" key="3">
    <source>
        <dbReference type="Proteomes" id="UP000018144"/>
    </source>
</evidence>
<name>U4LFV0_PYROM</name>
<keyword evidence="3" id="KW-1185">Reference proteome</keyword>
<sequence length="55" mass="6172">MPVIQHSSRTTSKSSGSSSEVTASAQRTYTTLMRRVFAWASPEGQSYMQKREEES</sequence>
<dbReference type="EMBL" id="HF935505">
    <property type="protein sequence ID" value="CCX30984.1"/>
    <property type="molecule type" value="Genomic_DNA"/>
</dbReference>
<reference evidence="2 3" key="1">
    <citation type="journal article" date="2013" name="PLoS Genet.">
        <title>The genome and development-dependent transcriptomes of Pyronema confluens: a window into fungal evolution.</title>
        <authorList>
            <person name="Traeger S."/>
            <person name="Altegoer F."/>
            <person name="Freitag M."/>
            <person name="Gabaldon T."/>
            <person name="Kempken F."/>
            <person name="Kumar A."/>
            <person name="Marcet-Houben M."/>
            <person name="Poggeler S."/>
            <person name="Stajich J.E."/>
            <person name="Nowrousian M."/>
        </authorList>
    </citation>
    <scope>NUCLEOTIDE SEQUENCE [LARGE SCALE GENOMIC DNA]</scope>
    <source>
        <strain evidence="3">CBS 100304</strain>
        <tissue evidence="2">Vegetative mycelium</tissue>
    </source>
</reference>